<dbReference type="InterPro" id="IPR009010">
    <property type="entry name" value="Asp_de-COase-like_dom_sf"/>
</dbReference>
<feature type="non-terminal residue" evidence="8">
    <location>
        <position position="1"/>
    </location>
</feature>
<keyword evidence="3" id="KW-0479">Metal-binding</keyword>
<dbReference type="InterPro" id="IPR050612">
    <property type="entry name" value="Prok_Mopterin_Oxidored"/>
</dbReference>
<keyword evidence="1" id="KW-0004">4Fe-4S</keyword>
<dbReference type="SUPFAM" id="SSF50692">
    <property type="entry name" value="ADC-like"/>
    <property type="match status" value="1"/>
</dbReference>
<feature type="region of interest" description="Disordered" evidence="6">
    <location>
        <begin position="237"/>
        <end position="259"/>
    </location>
</feature>
<dbReference type="EMBL" id="BART01030993">
    <property type="protein sequence ID" value="GAH09545.1"/>
    <property type="molecule type" value="Genomic_DNA"/>
</dbReference>
<evidence type="ECO:0000259" key="7">
    <source>
        <dbReference type="Pfam" id="PF00384"/>
    </source>
</evidence>
<keyword evidence="1" id="KW-0411">Iron-sulfur</keyword>
<reference evidence="8" key="1">
    <citation type="journal article" date="2014" name="Front. Microbiol.">
        <title>High frequency of phylogenetically diverse reductive dehalogenase-homologous genes in deep subseafloor sedimentary metagenomes.</title>
        <authorList>
            <person name="Kawai M."/>
            <person name="Futagami T."/>
            <person name="Toyoda A."/>
            <person name="Takaki Y."/>
            <person name="Nishi S."/>
            <person name="Hori S."/>
            <person name="Arai W."/>
            <person name="Tsubouchi T."/>
            <person name="Morono Y."/>
            <person name="Uchiyama I."/>
            <person name="Ito T."/>
            <person name="Fujiyama A."/>
            <person name="Inagaki F."/>
            <person name="Takami H."/>
        </authorList>
    </citation>
    <scope>NUCLEOTIDE SEQUENCE</scope>
    <source>
        <strain evidence="8">Expedition CK06-06</strain>
    </source>
</reference>
<evidence type="ECO:0000256" key="6">
    <source>
        <dbReference type="SAM" id="MobiDB-lite"/>
    </source>
</evidence>
<sequence length="259" mass="29721">HQRGQHEIFAHAPTMYRAMLTGKPYPVKGLVTLSSNPMVTQANTKLVYEALKKLDLYVVADFFMTPSGQLADYVLPGTTYLERPWLWTYASVVGSDRAMPKTVAGQYDRRDDYDVWRGLGLQMGQADDWPWETLEDVYDYRLAPVGMTFRQFIDDGGFLPVRKQYGRFEEDGFATPSGKIELYSNVLKDLGYDPLPQHYEPAESPFSTPEVAEEYPLILITGGRHQPFYHSEQRQVESMRERHPDPVMQVHPETAEKYG</sequence>
<dbReference type="PANTHER" id="PTHR43742:SF9">
    <property type="entry name" value="TETRATHIONATE REDUCTASE SUBUNIT A"/>
    <property type="match status" value="1"/>
</dbReference>
<comment type="caution">
    <text evidence="8">The sequence shown here is derived from an EMBL/GenBank/DDBJ whole genome shotgun (WGS) entry which is preliminary data.</text>
</comment>
<dbReference type="Gene3D" id="2.40.40.20">
    <property type="match status" value="1"/>
</dbReference>
<dbReference type="GO" id="GO:0046872">
    <property type="term" value="F:metal ion binding"/>
    <property type="evidence" value="ECO:0007669"/>
    <property type="project" value="UniProtKB-KW"/>
</dbReference>
<gene>
    <name evidence="8" type="ORF">S01H4_53949</name>
</gene>
<dbReference type="GO" id="GO:0051539">
    <property type="term" value="F:4 iron, 4 sulfur cluster binding"/>
    <property type="evidence" value="ECO:0007669"/>
    <property type="project" value="UniProtKB-KW"/>
</dbReference>
<evidence type="ECO:0000256" key="5">
    <source>
        <dbReference type="ARBA" id="ARBA00023002"/>
    </source>
</evidence>
<keyword evidence="1" id="KW-0408">Iron</keyword>
<dbReference type="GO" id="GO:0016491">
    <property type="term" value="F:oxidoreductase activity"/>
    <property type="evidence" value="ECO:0007669"/>
    <property type="project" value="UniProtKB-KW"/>
</dbReference>
<evidence type="ECO:0000256" key="2">
    <source>
        <dbReference type="ARBA" id="ARBA00022505"/>
    </source>
</evidence>
<dbReference type="InterPro" id="IPR006656">
    <property type="entry name" value="Mopterin_OxRdtase"/>
</dbReference>
<keyword evidence="5" id="KW-0560">Oxidoreductase</keyword>
<dbReference type="SUPFAM" id="SSF53706">
    <property type="entry name" value="Formate dehydrogenase/DMSO reductase, domains 1-3"/>
    <property type="match status" value="1"/>
</dbReference>
<accession>X1DMT1</accession>
<evidence type="ECO:0000256" key="4">
    <source>
        <dbReference type="ARBA" id="ARBA00022729"/>
    </source>
</evidence>
<keyword evidence="4" id="KW-0732">Signal</keyword>
<dbReference type="Pfam" id="PF00384">
    <property type="entry name" value="Molybdopterin"/>
    <property type="match status" value="1"/>
</dbReference>
<dbReference type="PANTHER" id="PTHR43742">
    <property type="entry name" value="TRIMETHYLAMINE-N-OXIDE REDUCTASE"/>
    <property type="match status" value="1"/>
</dbReference>
<feature type="domain" description="Molybdopterin oxidoreductase" evidence="7">
    <location>
        <begin position="25"/>
        <end position="119"/>
    </location>
</feature>
<organism evidence="8">
    <name type="scientific">marine sediment metagenome</name>
    <dbReference type="NCBI Taxonomy" id="412755"/>
    <lineage>
        <taxon>unclassified sequences</taxon>
        <taxon>metagenomes</taxon>
        <taxon>ecological metagenomes</taxon>
    </lineage>
</organism>
<evidence type="ECO:0000256" key="1">
    <source>
        <dbReference type="ARBA" id="ARBA00022485"/>
    </source>
</evidence>
<dbReference type="AlphaFoldDB" id="X1DMT1"/>
<protein>
    <recommendedName>
        <fullName evidence="7">Molybdopterin oxidoreductase domain-containing protein</fullName>
    </recommendedName>
</protein>
<name>X1DMT1_9ZZZZ</name>
<proteinExistence type="predicted"/>
<feature type="non-terminal residue" evidence="8">
    <location>
        <position position="259"/>
    </location>
</feature>
<evidence type="ECO:0000313" key="8">
    <source>
        <dbReference type="EMBL" id="GAH09545.1"/>
    </source>
</evidence>
<keyword evidence="2" id="KW-0500">Molybdenum</keyword>
<evidence type="ECO:0000256" key="3">
    <source>
        <dbReference type="ARBA" id="ARBA00022723"/>
    </source>
</evidence>
<dbReference type="Gene3D" id="3.40.50.740">
    <property type="match status" value="1"/>
</dbReference>